<keyword evidence="1" id="KW-1133">Transmembrane helix</keyword>
<evidence type="ECO:0000256" key="1">
    <source>
        <dbReference type="SAM" id="Phobius"/>
    </source>
</evidence>
<evidence type="ECO:0000313" key="3">
    <source>
        <dbReference type="Proteomes" id="UP000058012"/>
    </source>
</evidence>
<dbReference type="STRING" id="1117702.AQZ52_10870"/>
<keyword evidence="3" id="KW-1185">Reference proteome</keyword>
<evidence type="ECO:0000313" key="2">
    <source>
        <dbReference type="EMBL" id="KUR71166.1"/>
    </source>
</evidence>
<protein>
    <submittedName>
        <fullName evidence="2">Uncharacterized protein</fullName>
    </submittedName>
</protein>
<name>A0A117UUM3_9SPHN</name>
<keyword evidence="1" id="KW-0812">Transmembrane</keyword>
<dbReference type="Proteomes" id="UP000058012">
    <property type="component" value="Unassembled WGS sequence"/>
</dbReference>
<keyword evidence="1" id="KW-0472">Membrane</keyword>
<gene>
    <name evidence="2" type="ORF">AQZ52_10870</name>
</gene>
<comment type="caution">
    <text evidence="2">The sequence shown here is derived from an EMBL/GenBank/DDBJ whole genome shotgun (WGS) entry which is preliminary data.</text>
</comment>
<dbReference type="RefSeq" id="WP_067910361.1">
    <property type="nucleotide sequence ID" value="NZ_KQ954245.1"/>
</dbReference>
<feature type="transmembrane region" description="Helical" evidence="1">
    <location>
        <begin position="26"/>
        <end position="49"/>
    </location>
</feature>
<dbReference type="AlphaFoldDB" id="A0A117UUM3"/>
<proteinExistence type="predicted"/>
<dbReference type="EMBL" id="LLZS01000007">
    <property type="protein sequence ID" value="KUR71166.1"/>
    <property type="molecule type" value="Genomic_DNA"/>
</dbReference>
<reference evidence="2 3" key="1">
    <citation type="submission" date="2015-10" db="EMBL/GenBank/DDBJ databases">
        <title>Draft genome sequence of Novosphingobium fuchskuhlense DSM 25065 isolated from a surface water sample of the southwest basin of Lake Grosse Fuchskuhle.</title>
        <authorList>
            <person name="Ruckert C."/>
            <person name="Winkler A."/>
            <person name="Glaeser J."/>
            <person name="Grossart H.-P."/>
            <person name="Kalinowski J."/>
            <person name="Glaeser S."/>
        </authorList>
    </citation>
    <scope>NUCLEOTIDE SEQUENCE [LARGE SCALE GENOMIC DNA]</scope>
    <source>
        <strain evidence="2 3">FNE08-7</strain>
    </source>
</reference>
<sequence length="76" mass="8552">MMVEHDAKHLLDNAAGMTGLVTVISYWAGILTPILSFLVLAATLGWWLIRYREWWLTGRVADRPSRQSAEPDGDNP</sequence>
<organism evidence="2 3">
    <name type="scientific">Novosphingobium fuchskuhlense</name>
    <dbReference type="NCBI Taxonomy" id="1117702"/>
    <lineage>
        <taxon>Bacteria</taxon>
        <taxon>Pseudomonadati</taxon>
        <taxon>Pseudomonadota</taxon>
        <taxon>Alphaproteobacteria</taxon>
        <taxon>Sphingomonadales</taxon>
        <taxon>Sphingomonadaceae</taxon>
        <taxon>Novosphingobium</taxon>
    </lineage>
</organism>
<accession>A0A117UUM3</accession>